<dbReference type="GO" id="GO:0008033">
    <property type="term" value="P:tRNA processing"/>
    <property type="evidence" value="ECO:0007669"/>
    <property type="project" value="UniProtKB-KW"/>
</dbReference>
<feature type="domain" description="RNase III" evidence="11">
    <location>
        <begin position="10"/>
        <end position="136"/>
    </location>
</feature>
<keyword evidence="4 9" id="KW-0507">mRNA processing</keyword>
<dbReference type="SUPFAM" id="SSF54768">
    <property type="entry name" value="dsRNA-binding domain-like"/>
    <property type="match status" value="1"/>
</dbReference>
<dbReference type="InterPro" id="IPR000999">
    <property type="entry name" value="RNase_III_dom"/>
</dbReference>
<reference evidence="13" key="1">
    <citation type="submission" date="2018-02" db="EMBL/GenBank/DDBJ databases">
        <authorList>
            <person name="Hornung B."/>
        </authorList>
    </citation>
    <scope>NUCLEOTIDE SEQUENCE [LARGE SCALE GENOMIC DNA]</scope>
</reference>
<dbReference type="SMART" id="SM00358">
    <property type="entry name" value="DSRM"/>
    <property type="match status" value="1"/>
</dbReference>
<dbReference type="GO" id="GO:0006397">
    <property type="term" value="P:mRNA processing"/>
    <property type="evidence" value="ECO:0007669"/>
    <property type="project" value="UniProtKB-UniRule"/>
</dbReference>
<evidence type="ECO:0000256" key="6">
    <source>
        <dbReference type="ARBA" id="ARBA00022759"/>
    </source>
</evidence>
<dbReference type="AlphaFoldDB" id="A0A375I727"/>
<dbReference type="GO" id="GO:0006364">
    <property type="term" value="P:rRNA processing"/>
    <property type="evidence" value="ECO:0007669"/>
    <property type="project" value="UniProtKB-UniRule"/>
</dbReference>
<dbReference type="CDD" id="cd10845">
    <property type="entry name" value="DSRM_RNAse_III_family"/>
    <property type="match status" value="1"/>
</dbReference>
<dbReference type="RefSeq" id="WP_119716321.1">
    <property type="nucleotide sequence ID" value="NZ_OMOH01000010.1"/>
</dbReference>
<keyword evidence="5 9" id="KW-0540">Nuclease</keyword>
<name>A0A375I727_9ACTN</name>
<feature type="binding site" evidence="9">
    <location>
        <position position="122"/>
    </location>
    <ligand>
        <name>Mg(2+)</name>
        <dbReference type="ChEBI" id="CHEBI:18420"/>
    </ligand>
</feature>
<feature type="active site" evidence="9">
    <location>
        <position position="125"/>
    </location>
</feature>
<dbReference type="InterPro" id="IPR014720">
    <property type="entry name" value="dsRBD_dom"/>
</dbReference>
<dbReference type="NCBIfam" id="TIGR02191">
    <property type="entry name" value="RNaseIII"/>
    <property type="match status" value="1"/>
</dbReference>
<dbReference type="GO" id="GO:0010468">
    <property type="term" value="P:regulation of gene expression"/>
    <property type="evidence" value="ECO:0007669"/>
    <property type="project" value="TreeGrafter"/>
</dbReference>
<dbReference type="GO" id="GO:0019843">
    <property type="term" value="F:rRNA binding"/>
    <property type="evidence" value="ECO:0007669"/>
    <property type="project" value="UniProtKB-KW"/>
</dbReference>
<keyword evidence="13" id="KW-1185">Reference proteome</keyword>
<protein>
    <recommendedName>
        <fullName evidence="9">Ribonuclease 3</fullName>
        <ecNumber evidence="9">3.1.26.3</ecNumber>
    </recommendedName>
    <alternativeName>
        <fullName evidence="9">Ribonuclease III</fullName>
        <shortName evidence="9">RNase III</shortName>
    </alternativeName>
</protein>
<evidence type="ECO:0000256" key="2">
    <source>
        <dbReference type="ARBA" id="ARBA00010183"/>
    </source>
</evidence>
<feature type="active site" evidence="9">
    <location>
        <position position="53"/>
    </location>
</feature>
<feature type="binding site" evidence="9">
    <location>
        <position position="49"/>
    </location>
    <ligand>
        <name>Mg(2+)</name>
        <dbReference type="ChEBI" id="CHEBI:18420"/>
    </ligand>
</feature>
<dbReference type="FunFam" id="1.10.1520.10:FF:000001">
    <property type="entry name" value="Ribonuclease 3"/>
    <property type="match status" value="1"/>
</dbReference>
<feature type="domain" description="DRBM" evidence="10">
    <location>
        <begin position="162"/>
        <end position="230"/>
    </location>
</feature>
<dbReference type="SUPFAM" id="SSF69065">
    <property type="entry name" value="RNase III domain-like"/>
    <property type="match status" value="1"/>
</dbReference>
<evidence type="ECO:0000256" key="3">
    <source>
        <dbReference type="ARBA" id="ARBA00022552"/>
    </source>
</evidence>
<dbReference type="InterPro" id="IPR011907">
    <property type="entry name" value="RNase_III"/>
</dbReference>
<dbReference type="HAMAP" id="MF_00104">
    <property type="entry name" value="RNase_III"/>
    <property type="match status" value="1"/>
</dbReference>
<gene>
    <name evidence="9" type="primary">rnc</name>
    <name evidence="12" type="ORF">PROPJV5_2185</name>
</gene>
<dbReference type="PROSITE" id="PS00517">
    <property type="entry name" value="RNASE_3_1"/>
    <property type="match status" value="1"/>
</dbReference>
<evidence type="ECO:0000256" key="8">
    <source>
        <dbReference type="ARBA" id="ARBA00022884"/>
    </source>
</evidence>
<dbReference type="Gene3D" id="1.10.1520.10">
    <property type="entry name" value="Ribonuclease III domain"/>
    <property type="match status" value="1"/>
</dbReference>
<comment type="subunit">
    <text evidence="9">Homodimer.</text>
</comment>
<keyword evidence="9" id="KW-0819">tRNA processing</keyword>
<dbReference type="PANTHER" id="PTHR11207:SF0">
    <property type="entry name" value="RIBONUCLEASE 3"/>
    <property type="match status" value="1"/>
</dbReference>
<dbReference type="Pfam" id="PF00035">
    <property type="entry name" value="dsrm"/>
    <property type="match status" value="1"/>
</dbReference>
<dbReference type="CDD" id="cd00593">
    <property type="entry name" value="RIBOc"/>
    <property type="match status" value="1"/>
</dbReference>
<dbReference type="PANTHER" id="PTHR11207">
    <property type="entry name" value="RIBONUCLEASE III"/>
    <property type="match status" value="1"/>
</dbReference>
<dbReference type="InterPro" id="IPR036389">
    <property type="entry name" value="RNase_III_sf"/>
</dbReference>
<keyword evidence="8 9" id="KW-0694">RNA-binding</keyword>
<dbReference type="OrthoDB" id="9805026at2"/>
<dbReference type="EMBL" id="OMOH01000010">
    <property type="protein sequence ID" value="SPF69224.1"/>
    <property type="molecule type" value="Genomic_DNA"/>
</dbReference>
<dbReference type="Proteomes" id="UP000265962">
    <property type="component" value="Unassembled WGS sequence"/>
</dbReference>
<dbReference type="PROSITE" id="PS50137">
    <property type="entry name" value="DS_RBD"/>
    <property type="match status" value="1"/>
</dbReference>
<dbReference type="GO" id="GO:0005737">
    <property type="term" value="C:cytoplasm"/>
    <property type="evidence" value="ECO:0007669"/>
    <property type="project" value="UniProtKB-SubCell"/>
</dbReference>
<dbReference type="Pfam" id="PF14622">
    <property type="entry name" value="Ribonucleas_3_3"/>
    <property type="match status" value="1"/>
</dbReference>
<comment type="similarity">
    <text evidence="2">Belongs to the ribonuclease III family.</text>
</comment>
<comment type="cofactor">
    <cofactor evidence="9">
        <name>Mg(2+)</name>
        <dbReference type="ChEBI" id="CHEBI:18420"/>
    </cofactor>
</comment>
<organism evidence="12 13">
    <name type="scientific">Propionibacterium ruminifibrarum</name>
    <dbReference type="NCBI Taxonomy" id="1962131"/>
    <lineage>
        <taxon>Bacteria</taxon>
        <taxon>Bacillati</taxon>
        <taxon>Actinomycetota</taxon>
        <taxon>Actinomycetes</taxon>
        <taxon>Propionibacteriales</taxon>
        <taxon>Propionibacteriaceae</taxon>
        <taxon>Propionibacterium</taxon>
    </lineage>
</organism>
<keyword evidence="6 9" id="KW-0255">Endonuclease</keyword>
<evidence type="ECO:0000256" key="4">
    <source>
        <dbReference type="ARBA" id="ARBA00022664"/>
    </source>
</evidence>
<dbReference type="SMART" id="SM00535">
    <property type="entry name" value="RIBOc"/>
    <property type="match status" value="1"/>
</dbReference>
<evidence type="ECO:0000259" key="11">
    <source>
        <dbReference type="PROSITE" id="PS50142"/>
    </source>
</evidence>
<evidence type="ECO:0000259" key="10">
    <source>
        <dbReference type="PROSITE" id="PS50137"/>
    </source>
</evidence>
<sequence length="248" mass="27203">MSSSKPANQFNALIKELGIPLDAELLELALTHRSYAYENGQIPHNERLEFLGDSVLGVNVTDYLYRGFPDFPEGRLAKVRASVVSAVSLAKVARALSIGQLVKLGHGELTTGGRDKTSILADTTEALIGAMYLTDPAGAATFVHHIFDPLVDQAIRTGAGLDWKTSLQEICAWLGVDPPEYEIEEFGPDHNKHFVATALAAGRRFNAGKGHNKKQAEQRAAEYAFKALERERDRQQDDLDQQAETSRS</sequence>
<dbReference type="PROSITE" id="PS50142">
    <property type="entry name" value="RNASE_3_2"/>
    <property type="match status" value="1"/>
</dbReference>
<feature type="binding site" evidence="9">
    <location>
        <position position="125"/>
    </location>
    <ligand>
        <name>Mg(2+)</name>
        <dbReference type="ChEBI" id="CHEBI:18420"/>
    </ligand>
</feature>
<dbReference type="Gene3D" id="3.30.160.20">
    <property type="match status" value="1"/>
</dbReference>
<keyword evidence="9" id="KW-0699">rRNA-binding</keyword>
<keyword evidence="9" id="KW-0460">Magnesium</keyword>
<dbReference type="GO" id="GO:0046872">
    <property type="term" value="F:metal ion binding"/>
    <property type="evidence" value="ECO:0007669"/>
    <property type="project" value="UniProtKB-KW"/>
</dbReference>
<comment type="function">
    <text evidence="9">Digests double-stranded RNA. Involved in the processing of primary rRNA transcript to yield the immediate precursors to the large and small rRNAs (23S and 16S). Processes some mRNAs, and tRNAs when they are encoded in the rRNA operon. Processes pre-crRNA and tracrRNA of type II CRISPR loci if present in the organism.</text>
</comment>
<dbReference type="GO" id="GO:0003725">
    <property type="term" value="F:double-stranded RNA binding"/>
    <property type="evidence" value="ECO:0007669"/>
    <property type="project" value="TreeGrafter"/>
</dbReference>
<evidence type="ECO:0000256" key="5">
    <source>
        <dbReference type="ARBA" id="ARBA00022722"/>
    </source>
</evidence>
<comment type="catalytic activity">
    <reaction evidence="1 9">
        <text>Endonucleolytic cleavage to 5'-phosphomonoester.</text>
        <dbReference type="EC" id="3.1.26.3"/>
    </reaction>
</comment>
<keyword evidence="9" id="KW-0963">Cytoplasm</keyword>
<evidence type="ECO:0000313" key="12">
    <source>
        <dbReference type="EMBL" id="SPF69224.1"/>
    </source>
</evidence>
<evidence type="ECO:0000256" key="7">
    <source>
        <dbReference type="ARBA" id="ARBA00022801"/>
    </source>
</evidence>
<comment type="subcellular location">
    <subcellularLocation>
        <location evidence="9">Cytoplasm</location>
    </subcellularLocation>
</comment>
<dbReference type="EC" id="3.1.26.3" evidence="9"/>
<proteinExistence type="inferred from homology"/>
<evidence type="ECO:0000313" key="13">
    <source>
        <dbReference type="Proteomes" id="UP000265962"/>
    </source>
</evidence>
<keyword evidence="3 9" id="KW-0698">rRNA processing</keyword>
<keyword evidence="7 9" id="KW-0378">Hydrolase</keyword>
<evidence type="ECO:0000256" key="1">
    <source>
        <dbReference type="ARBA" id="ARBA00000109"/>
    </source>
</evidence>
<dbReference type="GO" id="GO:0004525">
    <property type="term" value="F:ribonuclease III activity"/>
    <property type="evidence" value="ECO:0007669"/>
    <property type="project" value="UniProtKB-UniRule"/>
</dbReference>
<evidence type="ECO:0000256" key="9">
    <source>
        <dbReference type="HAMAP-Rule" id="MF_00104"/>
    </source>
</evidence>
<accession>A0A375I727</accession>
<keyword evidence="9" id="KW-0479">Metal-binding</keyword>